<dbReference type="NCBIfam" id="TIGR01950">
    <property type="entry name" value="SoxR"/>
    <property type="match status" value="1"/>
</dbReference>
<sequence length="153" mass="17286">MRLTPTDLLSVGEVAERTGAAVSALHFYESLGLISSQRTSGNQRRYRRYTLRRISLIQVAKRMGIPLAEVAEVFEALPDDRMPAKRDWQRISARWRKHLETRRLEIEQLERELTGCIGCGCLSLSRCRVINPGDALSQEGPGARKLPPLDLES</sequence>
<dbReference type="RefSeq" id="WP_012246428.1">
    <property type="nucleotide sequence ID" value="NC_010168.1"/>
</dbReference>
<dbReference type="PANTHER" id="PTHR30204">
    <property type="entry name" value="REDOX-CYCLING DRUG-SENSING TRANSCRIPTIONAL ACTIVATOR SOXR"/>
    <property type="match status" value="1"/>
</dbReference>
<evidence type="ECO:0000256" key="2">
    <source>
        <dbReference type="ARBA" id="ARBA00022723"/>
    </source>
</evidence>
<dbReference type="InterPro" id="IPR000551">
    <property type="entry name" value="MerR-type_HTH_dom"/>
</dbReference>
<evidence type="ECO:0000256" key="5">
    <source>
        <dbReference type="ARBA" id="ARBA00023015"/>
    </source>
</evidence>
<gene>
    <name evidence="9" type="primary">soxR</name>
    <name evidence="9" type="ordered locus">RSal33209_3062</name>
</gene>
<dbReference type="eggNOG" id="COG0789">
    <property type="taxonomic scope" value="Bacteria"/>
</dbReference>
<dbReference type="GO" id="GO:0046872">
    <property type="term" value="F:metal ion binding"/>
    <property type="evidence" value="ECO:0007669"/>
    <property type="project" value="UniProtKB-KW"/>
</dbReference>
<evidence type="ECO:0000313" key="9">
    <source>
        <dbReference type="EMBL" id="ABY24783.1"/>
    </source>
</evidence>
<dbReference type="InterPro" id="IPR010211">
    <property type="entry name" value="Redox-sen_tscrpt-act_SoxR"/>
</dbReference>
<dbReference type="Proteomes" id="UP000002007">
    <property type="component" value="Chromosome"/>
</dbReference>
<dbReference type="SUPFAM" id="SSF46955">
    <property type="entry name" value="Putative DNA-binding domain"/>
    <property type="match status" value="1"/>
</dbReference>
<organism evidence="9 10">
    <name type="scientific">Renibacterium salmoninarum (strain ATCC 33209 / DSM 20767 / JCM 11484 / NBRC 15589 / NCIMB 2235)</name>
    <dbReference type="NCBI Taxonomy" id="288705"/>
    <lineage>
        <taxon>Bacteria</taxon>
        <taxon>Bacillati</taxon>
        <taxon>Actinomycetota</taxon>
        <taxon>Actinomycetes</taxon>
        <taxon>Micrococcales</taxon>
        <taxon>Micrococcaceae</taxon>
        <taxon>Renibacterium</taxon>
    </lineage>
</organism>
<evidence type="ECO:0000256" key="1">
    <source>
        <dbReference type="ARBA" id="ARBA00022714"/>
    </source>
</evidence>
<evidence type="ECO:0000259" key="8">
    <source>
        <dbReference type="PROSITE" id="PS50937"/>
    </source>
</evidence>
<dbReference type="InterPro" id="IPR009061">
    <property type="entry name" value="DNA-bd_dom_put_sf"/>
</dbReference>
<dbReference type="Gene3D" id="1.10.1660.10">
    <property type="match status" value="1"/>
</dbReference>
<keyword evidence="6" id="KW-0238">DNA-binding</keyword>
<keyword evidence="1" id="KW-0001">2Fe-2S</keyword>
<dbReference type="KEGG" id="rsa:RSal33209_3062"/>
<keyword evidence="4" id="KW-0411">Iron-sulfur</keyword>
<dbReference type="PRINTS" id="PR00040">
    <property type="entry name" value="HTHMERR"/>
</dbReference>
<accession>A9WUB2</accession>
<dbReference type="PANTHER" id="PTHR30204:SF0">
    <property type="entry name" value="REDOX-SENSITIVE TRANSCRIPTIONAL ACTIVATOR SOXR"/>
    <property type="match status" value="1"/>
</dbReference>
<evidence type="ECO:0000256" key="7">
    <source>
        <dbReference type="ARBA" id="ARBA00023163"/>
    </source>
</evidence>
<dbReference type="Pfam" id="PF00376">
    <property type="entry name" value="MerR"/>
    <property type="match status" value="1"/>
</dbReference>
<dbReference type="PROSITE" id="PS50937">
    <property type="entry name" value="HTH_MERR_2"/>
    <property type="match status" value="1"/>
</dbReference>
<evidence type="ECO:0000256" key="4">
    <source>
        <dbReference type="ARBA" id="ARBA00023014"/>
    </source>
</evidence>
<keyword evidence="10" id="KW-1185">Reference proteome</keyword>
<dbReference type="HOGENOM" id="CLU_060077_5_1_11"/>
<keyword evidence="7" id="KW-0804">Transcription</keyword>
<keyword evidence="2" id="KW-0479">Metal-binding</keyword>
<dbReference type="EMBL" id="CP000910">
    <property type="protein sequence ID" value="ABY24783.1"/>
    <property type="molecule type" value="Genomic_DNA"/>
</dbReference>
<evidence type="ECO:0000256" key="6">
    <source>
        <dbReference type="ARBA" id="ARBA00023125"/>
    </source>
</evidence>
<evidence type="ECO:0000313" key="10">
    <source>
        <dbReference type="Proteomes" id="UP000002007"/>
    </source>
</evidence>
<protein>
    <submittedName>
        <fullName evidence="9">Redox-sensitive transcriptional activator</fullName>
    </submittedName>
</protein>
<dbReference type="AlphaFoldDB" id="A9WUB2"/>
<dbReference type="GO" id="GO:0051537">
    <property type="term" value="F:2 iron, 2 sulfur cluster binding"/>
    <property type="evidence" value="ECO:0007669"/>
    <property type="project" value="UniProtKB-KW"/>
</dbReference>
<dbReference type="GO" id="GO:0003700">
    <property type="term" value="F:DNA-binding transcription factor activity"/>
    <property type="evidence" value="ECO:0007669"/>
    <property type="project" value="InterPro"/>
</dbReference>
<dbReference type="InterPro" id="IPR047057">
    <property type="entry name" value="MerR_fam"/>
</dbReference>
<keyword evidence="5" id="KW-0805">Transcription regulation</keyword>
<proteinExistence type="predicted"/>
<dbReference type="GO" id="GO:0006979">
    <property type="term" value="P:response to oxidative stress"/>
    <property type="evidence" value="ECO:0007669"/>
    <property type="project" value="InterPro"/>
</dbReference>
<reference evidence="10" key="1">
    <citation type="journal article" date="2008" name="J. Bacteriol.">
        <title>Genome sequence of the fish pathogen Renibacterium salmoninarum suggests reductive evolution away from an environmental Arthrobacter ancestor.</title>
        <authorList>
            <person name="Wiens G.D."/>
            <person name="Rockey D.D."/>
            <person name="Wu Z."/>
            <person name="Chang J."/>
            <person name="Levy R."/>
            <person name="Crane S."/>
            <person name="Chen D.S."/>
            <person name="Capri G.R."/>
            <person name="Burnett J.R."/>
            <person name="Sudheesh P.S."/>
            <person name="Schipma M.J."/>
            <person name="Burd H."/>
            <person name="Bhattacharyya A."/>
            <person name="Rhodes L.D."/>
            <person name="Kaul R."/>
            <person name="Strom M.S."/>
        </authorList>
    </citation>
    <scope>NUCLEOTIDE SEQUENCE [LARGE SCALE GENOMIC DNA]</scope>
    <source>
        <strain evidence="10">ATCC 33209 / DSM 20767 / JCM 11484 / NBRC 15589 / NCIMB 2235</strain>
    </source>
</reference>
<dbReference type="InterPro" id="IPR015358">
    <property type="entry name" value="Tscrpt_reg_MerR_DNA-bd"/>
</dbReference>
<dbReference type="Pfam" id="PF09278">
    <property type="entry name" value="MerR-DNA-bind"/>
    <property type="match status" value="1"/>
</dbReference>
<dbReference type="SMART" id="SM00422">
    <property type="entry name" value="HTH_MERR"/>
    <property type="match status" value="1"/>
</dbReference>
<evidence type="ECO:0000256" key="3">
    <source>
        <dbReference type="ARBA" id="ARBA00023004"/>
    </source>
</evidence>
<dbReference type="GO" id="GO:0003677">
    <property type="term" value="F:DNA binding"/>
    <property type="evidence" value="ECO:0007669"/>
    <property type="project" value="UniProtKB-KW"/>
</dbReference>
<name>A9WUB2_RENSM</name>
<feature type="domain" description="HTH merR-type" evidence="8">
    <location>
        <begin position="8"/>
        <end position="76"/>
    </location>
</feature>
<dbReference type="STRING" id="288705.RSal33209_3062"/>
<keyword evidence="3" id="KW-0408">Iron</keyword>